<dbReference type="Pfam" id="PF00135">
    <property type="entry name" value="COesterase"/>
    <property type="match status" value="2"/>
</dbReference>
<accession>A0AAV8YTP7</accession>
<evidence type="ECO:0000256" key="2">
    <source>
        <dbReference type="ARBA" id="ARBA00022487"/>
    </source>
</evidence>
<dbReference type="SUPFAM" id="SSF53474">
    <property type="entry name" value="alpha/beta-Hydrolases"/>
    <property type="match status" value="1"/>
</dbReference>
<feature type="domain" description="Carboxylesterase type B" evidence="7">
    <location>
        <begin position="39"/>
        <end position="116"/>
    </location>
</feature>
<keyword evidence="4" id="KW-1015">Disulfide bond</keyword>
<dbReference type="EMBL" id="JAPWTK010000041">
    <property type="protein sequence ID" value="KAJ8955022.1"/>
    <property type="molecule type" value="Genomic_DNA"/>
</dbReference>
<evidence type="ECO:0000256" key="3">
    <source>
        <dbReference type="ARBA" id="ARBA00022801"/>
    </source>
</evidence>
<gene>
    <name evidence="8" type="ORF">NQ318_000454</name>
</gene>
<comment type="similarity">
    <text evidence="1 6">Belongs to the type-B carboxylesterase/lipase family.</text>
</comment>
<evidence type="ECO:0000256" key="6">
    <source>
        <dbReference type="RuleBase" id="RU361235"/>
    </source>
</evidence>
<evidence type="ECO:0000256" key="5">
    <source>
        <dbReference type="ARBA" id="ARBA00023180"/>
    </source>
</evidence>
<evidence type="ECO:0000256" key="1">
    <source>
        <dbReference type="ARBA" id="ARBA00005964"/>
    </source>
</evidence>
<dbReference type="InterPro" id="IPR050309">
    <property type="entry name" value="Type-B_Carboxylest/Lipase"/>
</dbReference>
<name>A0AAV8YTP7_9CUCU</name>
<organism evidence="8 9">
    <name type="scientific">Aromia moschata</name>
    <dbReference type="NCBI Taxonomy" id="1265417"/>
    <lineage>
        <taxon>Eukaryota</taxon>
        <taxon>Metazoa</taxon>
        <taxon>Ecdysozoa</taxon>
        <taxon>Arthropoda</taxon>
        <taxon>Hexapoda</taxon>
        <taxon>Insecta</taxon>
        <taxon>Pterygota</taxon>
        <taxon>Neoptera</taxon>
        <taxon>Endopterygota</taxon>
        <taxon>Coleoptera</taxon>
        <taxon>Polyphaga</taxon>
        <taxon>Cucujiformia</taxon>
        <taxon>Chrysomeloidea</taxon>
        <taxon>Cerambycidae</taxon>
        <taxon>Cerambycinae</taxon>
        <taxon>Callichromatini</taxon>
        <taxon>Aromia</taxon>
    </lineage>
</organism>
<feature type="signal peptide" evidence="6">
    <location>
        <begin position="1"/>
        <end position="19"/>
    </location>
</feature>
<reference evidence="8" key="1">
    <citation type="journal article" date="2023" name="Insect Mol. Biol.">
        <title>Genome sequencing provides insights into the evolution of gene families encoding plant cell wall-degrading enzymes in longhorned beetles.</title>
        <authorList>
            <person name="Shin N.R."/>
            <person name="Okamura Y."/>
            <person name="Kirsch R."/>
            <person name="Pauchet Y."/>
        </authorList>
    </citation>
    <scope>NUCLEOTIDE SEQUENCE</scope>
    <source>
        <strain evidence="8">AMC_N1</strain>
    </source>
</reference>
<protein>
    <recommendedName>
        <fullName evidence="6">Carboxylic ester hydrolase</fullName>
        <ecNumber evidence="6">3.1.1.-</ecNumber>
    </recommendedName>
</protein>
<keyword evidence="6" id="KW-0732">Signal</keyword>
<evidence type="ECO:0000313" key="8">
    <source>
        <dbReference type="EMBL" id="KAJ8955022.1"/>
    </source>
</evidence>
<dbReference type="PANTHER" id="PTHR11559">
    <property type="entry name" value="CARBOXYLESTERASE"/>
    <property type="match status" value="1"/>
</dbReference>
<dbReference type="AlphaFoldDB" id="A0AAV8YTP7"/>
<dbReference type="InterPro" id="IPR002018">
    <property type="entry name" value="CarbesteraseB"/>
</dbReference>
<keyword evidence="9" id="KW-1185">Reference proteome</keyword>
<evidence type="ECO:0000256" key="4">
    <source>
        <dbReference type="ARBA" id="ARBA00023157"/>
    </source>
</evidence>
<keyword evidence="2" id="KW-0719">Serine esterase</keyword>
<sequence length="506" mass="55954">MCPANALILSAIFLLSVSGTLVGSVGEEEYNTSRAFNDLLVETTSGWVRGDYGGVTKGTGKIIYRFRSIPFAEPPVGNLRFEAPVPKRRWNGILDVSPKSPQCIQGSDPIRATAETKQPAGSADFDDHSPDFLLDEDVIVVSFHYRVGILGFLSTGDLAAPGNAGLKDQVLALKWIKENIARFGGDPNRITIFGQSAGGASVSYLLQTPQTRGLYRGAIMQSGASICLWGLSRIAQNAAVTVASNLNLTSTTSQQLVDGLKSVNVETLQNVSTSTMTSGWSSVYSSYRTDPRWCASNGKSHQALLNGEFNPVPVIIGYNSLEALLNEIPELLRVWLLTYDVQPSRLVPISLNIENFLTRVSVGLQIKTHYFGLGLISISNEEVMEFISDDQFERPIQEIAHLLAARTPVYFYRFAHEGTLFGVENRTVSGVGHTEELGYLFDFGYDGSEADYLTRRQLVRLWTNFAKNRKSHSEEGTPFEQRYMGAQLRRQQRPEIFGNRPRLTYD</sequence>
<proteinExistence type="inferred from homology"/>
<keyword evidence="5" id="KW-0325">Glycoprotein</keyword>
<evidence type="ECO:0000259" key="7">
    <source>
        <dbReference type="Pfam" id="PF00135"/>
    </source>
</evidence>
<dbReference type="InterPro" id="IPR019826">
    <property type="entry name" value="Carboxylesterase_B_AS"/>
</dbReference>
<dbReference type="InterPro" id="IPR029058">
    <property type="entry name" value="AB_hydrolase_fold"/>
</dbReference>
<dbReference type="Proteomes" id="UP001162162">
    <property type="component" value="Unassembled WGS sequence"/>
</dbReference>
<feature type="chain" id="PRO_5043103804" description="Carboxylic ester hydrolase" evidence="6">
    <location>
        <begin position="20"/>
        <end position="506"/>
    </location>
</feature>
<comment type="caution">
    <text evidence="8">The sequence shown here is derived from an EMBL/GenBank/DDBJ whole genome shotgun (WGS) entry which is preliminary data.</text>
</comment>
<dbReference type="GO" id="GO:0052689">
    <property type="term" value="F:carboxylic ester hydrolase activity"/>
    <property type="evidence" value="ECO:0007669"/>
    <property type="project" value="UniProtKB-KW"/>
</dbReference>
<dbReference type="EC" id="3.1.1.-" evidence="6"/>
<keyword evidence="3 6" id="KW-0378">Hydrolase</keyword>
<dbReference type="Gene3D" id="3.40.50.1820">
    <property type="entry name" value="alpha/beta hydrolase"/>
    <property type="match status" value="1"/>
</dbReference>
<feature type="domain" description="Carboxylesterase type B" evidence="7">
    <location>
        <begin position="127"/>
        <end position="479"/>
    </location>
</feature>
<dbReference type="PROSITE" id="PS00122">
    <property type="entry name" value="CARBOXYLESTERASE_B_1"/>
    <property type="match status" value="1"/>
</dbReference>
<evidence type="ECO:0000313" key="9">
    <source>
        <dbReference type="Proteomes" id="UP001162162"/>
    </source>
</evidence>